<dbReference type="Proteomes" id="UP000604273">
    <property type="component" value="Unassembled WGS sequence"/>
</dbReference>
<sequence>MTFGDVDPSNGVAGPSRPYKNIAFENVATSIEAVVEADKRLSQPYSPGQRRGAADGVVTPEEARRMLHEDMQILMASPHPHRAIRPRMPMTPAIHDFLTEIEKIIESKIPPSECDHVDEMFEAAMKDMRCWDKHGYYPRHRASKRGWRDEGRDKRRGEDAVSDVEVLNNYDLADKRKRHLGIWSKAHYKNLKIGYIIESDSEAGDKQE</sequence>
<evidence type="ECO:0000313" key="1">
    <source>
        <dbReference type="EMBL" id="KAF4949680.1"/>
    </source>
</evidence>
<evidence type="ECO:0000313" key="2">
    <source>
        <dbReference type="Proteomes" id="UP000604273"/>
    </source>
</evidence>
<accession>A0A8H4T1P3</accession>
<name>A0A8H4T1P3_9HYPO</name>
<organism evidence="1 2">
    <name type="scientific">Fusarium gaditjirri</name>
    <dbReference type="NCBI Taxonomy" id="282569"/>
    <lineage>
        <taxon>Eukaryota</taxon>
        <taxon>Fungi</taxon>
        <taxon>Dikarya</taxon>
        <taxon>Ascomycota</taxon>
        <taxon>Pezizomycotina</taxon>
        <taxon>Sordariomycetes</taxon>
        <taxon>Hypocreomycetidae</taxon>
        <taxon>Hypocreales</taxon>
        <taxon>Nectriaceae</taxon>
        <taxon>Fusarium</taxon>
        <taxon>Fusarium nisikadoi species complex</taxon>
    </lineage>
</organism>
<keyword evidence="2" id="KW-1185">Reference proteome</keyword>
<reference evidence="1" key="2">
    <citation type="submission" date="2020-05" db="EMBL/GenBank/DDBJ databases">
        <authorList>
            <person name="Kim H.-S."/>
            <person name="Proctor R.H."/>
            <person name="Brown D.W."/>
        </authorList>
    </citation>
    <scope>NUCLEOTIDE SEQUENCE</scope>
    <source>
        <strain evidence="1">NRRL 45417</strain>
    </source>
</reference>
<protein>
    <submittedName>
        <fullName evidence="1">Uncharacterized protein</fullName>
    </submittedName>
</protein>
<dbReference type="EMBL" id="JABFAI010000232">
    <property type="protein sequence ID" value="KAF4949680.1"/>
    <property type="molecule type" value="Genomic_DNA"/>
</dbReference>
<gene>
    <name evidence="1" type="ORF">FGADI_8743</name>
</gene>
<reference evidence="1" key="1">
    <citation type="journal article" date="2020" name="BMC Genomics">
        <title>Correction to: Identification and distribution of gene clusters required for synthesis of sphingolipid metabolism inhibitors in diverse species of the filamentous fungus Fusarium.</title>
        <authorList>
            <person name="Kim H.S."/>
            <person name="Lohmar J.M."/>
            <person name="Busman M."/>
            <person name="Brown D.W."/>
            <person name="Naumann T.A."/>
            <person name="Divon H.H."/>
            <person name="Lysoe E."/>
            <person name="Uhlig S."/>
            <person name="Proctor R.H."/>
        </authorList>
    </citation>
    <scope>NUCLEOTIDE SEQUENCE</scope>
    <source>
        <strain evidence="1">NRRL 45417</strain>
    </source>
</reference>
<comment type="caution">
    <text evidence="1">The sequence shown here is derived from an EMBL/GenBank/DDBJ whole genome shotgun (WGS) entry which is preliminary data.</text>
</comment>
<dbReference type="AlphaFoldDB" id="A0A8H4T1P3"/>
<proteinExistence type="predicted"/>